<evidence type="ECO:0000256" key="3">
    <source>
        <dbReference type="ARBA" id="ARBA00022729"/>
    </source>
</evidence>
<accession>A0A7X5ZT36</accession>
<dbReference type="SUPFAM" id="SSF53850">
    <property type="entry name" value="Periplasmic binding protein-like II"/>
    <property type="match status" value="1"/>
</dbReference>
<comment type="caution">
    <text evidence="4">The sequence shown here is derived from an EMBL/GenBank/DDBJ whole genome shotgun (WGS) entry which is preliminary data.</text>
</comment>
<dbReference type="Pfam" id="PF13379">
    <property type="entry name" value="NMT1_2"/>
    <property type="match status" value="1"/>
</dbReference>
<gene>
    <name evidence="4" type="ORF">FHU38_004944</name>
</gene>
<evidence type="ECO:0000256" key="2">
    <source>
        <dbReference type="ARBA" id="ARBA00010742"/>
    </source>
</evidence>
<comment type="similarity">
    <text evidence="2">Belongs to the bacterial solute-binding protein SsuA/TauA family.</text>
</comment>
<sequence>MTENFARRTVLKGLAAAPLLLAGCASRGSSTPTGTLNIGQISNSVAFFPLFIAEQRGIFADEGVKLGDRPRLGTGAKVAAALKSGSIDLGAGVVTDAFNLAETDNGTRIVSSLVSEYYVDIIVATSLDVPADGASVEDKAAALVGKKIGITGPGSGTEALVKYLFGRIGKDAAVDATLVNLGAAATSAVGALKSGRVDALAFFQPIGQQAEAVGAGRIFISPARGDVPSMRGALHGVMFSTTALLDKKKDEVAAFRRAMGKALEVIHGDEAEVRQLLGQYLDKSDPAAVDALVPILRSEVPRTPDVQREAYETAKRFHLDSGLVTQAPDYSAVILE</sequence>
<dbReference type="PROSITE" id="PS51257">
    <property type="entry name" value="PROKAR_LIPOPROTEIN"/>
    <property type="match status" value="1"/>
</dbReference>
<dbReference type="GO" id="GO:0042597">
    <property type="term" value="C:periplasmic space"/>
    <property type="evidence" value="ECO:0007669"/>
    <property type="project" value="UniProtKB-SubCell"/>
</dbReference>
<evidence type="ECO:0000313" key="5">
    <source>
        <dbReference type="Proteomes" id="UP000545493"/>
    </source>
</evidence>
<dbReference type="PANTHER" id="PTHR30024:SF47">
    <property type="entry name" value="TAURINE-BINDING PERIPLASMIC PROTEIN"/>
    <property type="match status" value="1"/>
</dbReference>
<keyword evidence="5" id="KW-1185">Reference proteome</keyword>
<keyword evidence="3" id="KW-0732">Signal</keyword>
<dbReference type="Gene3D" id="3.40.190.10">
    <property type="entry name" value="Periplasmic binding protein-like II"/>
    <property type="match status" value="2"/>
</dbReference>
<dbReference type="EMBL" id="JAAOYM010000002">
    <property type="protein sequence ID" value="NIJ14543.1"/>
    <property type="molecule type" value="Genomic_DNA"/>
</dbReference>
<evidence type="ECO:0000313" key="4">
    <source>
        <dbReference type="EMBL" id="NIJ14543.1"/>
    </source>
</evidence>
<reference evidence="4 5" key="1">
    <citation type="submission" date="2020-03" db="EMBL/GenBank/DDBJ databases">
        <title>Sequencing the genomes of 1000 actinobacteria strains.</title>
        <authorList>
            <person name="Klenk H.-P."/>
        </authorList>
    </citation>
    <scope>NUCLEOTIDE SEQUENCE [LARGE SCALE GENOMIC DNA]</scope>
    <source>
        <strain evidence="4 5">DSM 45685</strain>
    </source>
</reference>
<proteinExistence type="inferred from homology"/>
<dbReference type="AlphaFoldDB" id="A0A7X5ZT36"/>
<evidence type="ECO:0000256" key="1">
    <source>
        <dbReference type="ARBA" id="ARBA00004418"/>
    </source>
</evidence>
<protein>
    <submittedName>
        <fullName evidence="4">ABC-type nitrate/sulfonate/bicarbonate transport system substrate-binding protein</fullName>
    </submittedName>
</protein>
<name>A0A7X5ZT36_9PSEU</name>
<dbReference type="GO" id="GO:0042918">
    <property type="term" value="P:alkanesulfonate transmembrane transport"/>
    <property type="evidence" value="ECO:0007669"/>
    <property type="project" value="TreeGrafter"/>
</dbReference>
<comment type="subcellular location">
    <subcellularLocation>
        <location evidence="1">Periplasm</location>
    </subcellularLocation>
</comment>
<organism evidence="4 5">
    <name type="scientific">Saccharomonospora amisosensis</name>
    <dbReference type="NCBI Taxonomy" id="1128677"/>
    <lineage>
        <taxon>Bacteria</taxon>
        <taxon>Bacillati</taxon>
        <taxon>Actinomycetota</taxon>
        <taxon>Actinomycetes</taxon>
        <taxon>Pseudonocardiales</taxon>
        <taxon>Pseudonocardiaceae</taxon>
        <taxon>Saccharomonospora</taxon>
    </lineage>
</organism>
<dbReference type="Proteomes" id="UP000545493">
    <property type="component" value="Unassembled WGS sequence"/>
</dbReference>
<dbReference type="PANTHER" id="PTHR30024">
    <property type="entry name" value="ALIPHATIC SULFONATES-BINDING PROTEIN-RELATED"/>
    <property type="match status" value="1"/>
</dbReference>
<dbReference type="RefSeq" id="WP_167176761.1">
    <property type="nucleotide sequence ID" value="NZ_JAAOYM010000002.1"/>
</dbReference>